<accession>A0A1G6MP74</accession>
<dbReference type="RefSeq" id="WP_149796730.1">
    <property type="nucleotide sequence ID" value="NZ_FMYT01000009.1"/>
</dbReference>
<dbReference type="EMBL" id="FMYT01000009">
    <property type="protein sequence ID" value="SDC56786.1"/>
    <property type="molecule type" value="Genomic_DNA"/>
</dbReference>
<evidence type="ECO:0008006" key="3">
    <source>
        <dbReference type="Google" id="ProtNLM"/>
    </source>
</evidence>
<organism evidence="1 2">
    <name type="scientific">Halanaerobium congolense</name>
    <dbReference type="NCBI Taxonomy" id="54121"/>
    <lineage>
        <taxon>Bacteria</taxon>
        <taxon>Bacillati</taxon>
        <taxon>Bacillota</taxon>
        <taxon>Clostridia</taxon>
        <taxon>Halanaerobiales</taxon>
        <taxon>Halanaerobiaceae</taxon>
        <taxon>Halanaerobium</taxon>
    </lineage>
</organism>
<reference evidence="1 2" key="1">
    <citation type="submission" date="2016-10" db="EMBL/GenBank/DDBJ databases">
        <authorList>
            <person name="Varghese N."/>
            <person name="Submissions S."/>
        </authorList>
    </citation>
    <scope>NUCLEOTIDE SEQUENCE [LARGE SCALE GENOMIC DNA]</scope>
    <source>
        <strain evidence="1 2">WG10</strain>
    </source>
</reference>
<evidence type="ECO:0000313" key="1">
    <source>
        <dbReference type="EMBL" id="SDC56786.1"/>
    </source>
</evidence>
<sequence>MLFNGVFVRIEEFSEAYESRIEDFVLVAKENRRKTLSMYLGGVVIECFLKKLLVQKYNIAGRKGIKYWYDLNIIEELSEKANVLKEEYKEKRIMDNPYHDYSKALELLGLSDNLPENIENKIKLVYNPLKQEKTDFTDLRYRAEKDIETEEFEEWLASFREVHNWINDQKQRIED</sequence>
<protein>
    <recommendedName>
        <fullName evidence="3">HEPN domain-containing protein</fullName>
    </recommendedName>
</protein>
<proteinExistence type="predicted"/>
<evidence type="ECO:0000313" key="2">
    <source>
        <dbReference type="Proteomes" id="UP000324896"/>
    </source>
</evidence>
<dbReference type="Proteomes" id="UP000324896">
    <property type="component" value="Unassembled WGS sequence"/>
</dbReference>
<gene>
    <name evidence="1" type="ORF">SAMN04488597_1096</name>
</gene>
<name>A0A1G6MP74_9FIRM</name>
<dbReference type="AlphaFoldDB" id="A0A1G6MP74"/>